<organism evidence="1 2">
    <name type="scientific">Lentisphaera araneosa HTCC2155</name>
    <dbReference type="NCBI Taxonomy" id="313628"/>
    <lineage>
        <taxon>Bacteria</taxon>
        <taxon>Pseudomonadati</taxon>
        <taxon>Lentisphaerota</taxon>
        <taxon>Lentisphaeria</taxon>
        <taxon>Lentisphaerales</taxon>
        <taxon>Lentisphaeraceae</taxon>
        <taxon>Lentisphaera</taxon>
    </lineage>
</organism>
<name>A6DGY4_9BACT</name>
<sequence length="140" mass="16429">MFYNTSYRNKSIDKEIDGHLGESYGLIKTFQLRGKGSGRMLIEEMSQKLFDSLDGHAGMHFTNIEQRPKGVLLFFKRNTSEFTWAVPFHHLSVFKTNTYNIHAQGQYVKLRLSTVFPYNEKFLKRMLKFRNDYMELGICG</sequence>
<keyword evidence="2" id="KW-1185">Reference proteome</keyword>
<dbReference type="RefSeq" id="WP_007277169.1">
    <property type="nucleotide sequence ID" value="NZ_ABCK01000003.1"/>
</dbReference>
<dbReference type="eggNOG" id="ENOG50317Q0">
    <property type="taxonomic scope" value="Bacteria"/>
</dbReference>
<evidence type="ECO:0000313" key="2">
    <source>
        <dbReference type="Proteomes" id="UP000004947"/>
    </source>
</evidence>
<proteinExistence type="predicted"/>
<accession>A6DGY4</accession>
<dbReference type="EMBL" id="ABCK01000003">
    <property type="protein sequence ID" value="EDM28867.1"/>
    <property type="molecule type" value="Genomic_DNA"/>
</dbReference>
<protein>
    <submittedName>
        <fullName evidence="1">Uncharacterized protein</fullName>
    </submittedName>
</protein>
<dbReference type="OrthoDB" id="1436588at2"/>
<evidence type="ECO:0000313" key="1">
    <source>
        <dbReference type="EMBL" id="EDM28867.1"/>
    </source>
</evidence>
<dbReference type="Proteomes" id="UP000004947">
    <property type="component" value="Unassembled WGS sequence"/>
</dbReference>
<comment type="caution">
    <text evidence="1">The sequence shown here is derived from an EMBL/GenBank/DDBJ whole genome shotgun (WGS) entry which is preliminary data.</text>
</comment>
<dbReference type="AlphaFoldDB" id="A6DGY4"/>
<reference evidence="1 2" key="1">
    <citation type="journal article" date="2010" name="J. Bacteriol.">
        <title>Genome sequence of Lentisphaera araneosa HTCC2155T, the type species of the order Lentisphaerales in the phylum Lentisphaerae.</title>
        <authorList>
            <person name="Thrash J.C."/>
            <person name="Cho J.C."/>
            <person name="Vergin K.L."/>
            <person name="Morris R.M."/>
            <person name="Giovannoni S.J."/>
        </authorList>
    </citation>
    <scope>NUCLEOTIDE SEQUENCE [LARGE SCALE GENOMIC DNA]</scope>
    <source>
        <strain evidence="1 2">HTCC2155</strain>
    </source>
</reference>
<dbReference type="STRING" id="313628.LNTAR_13662"/>
<gene>
    <name evidence="1" type="ORF">LNTAR_13662</name>
</gene>